<dbReference type="OrthoDB" id="7545350at2759"/>
<name>A0A6J1Q4B7_9HYME</name>
<feature type="domain" description="MADF" evidence="1">
    <location>
        <begin position="91"/>
        <end position="184"/>
    </location>
</feature>
<organism evidence="2 3">
    <name type="scientific">Temnothorax curvispinosus</name>
    <dbReference type="NCBI Taxonomy" id="300111"/>
    <lineage>
        <taxon>Eukaryota</taxon>
        <taxon>Metazoa</taxon>
        <taxon>Ecdysozoa</taxon>
        <taxon>Arthropoda</taxon>
        <taxon>Hexapoda</taxon>
        <taxon>Insecta</taxon>
        <taxon>Pterygota</taxon>
        <taxon>Neoptera</taxon>
        <taxon>Endopterygota</taxon>
        <taxon>Hymenoptera</taxon>
        <taxon>Apocrita</taxon>
        <taxon>Aculeata</taxon>
        <taxon>Formicoidea</taxon>
        <taxon>Formicidae</taxon>
        <taxon>Myrmicinae</taxon>
        <taxon>Temnothorax</taxon>
    </lineage>
</organism>
<dbReference type="GO" id="GO:0005634">
    <property type="term" value="C:nucleus"/>
    <property type="evidence" value="ECO:0007669"/>
    <property type="project" value="TreeGrafter"/>
</dbReference>
<reference evidence="3" key="1">
    <citation type="submission" date="2025-08" db="UniProtKB">
        <authorList>
            <consortium name="RefSeq"/>
        </authorList>
    </citation>
    <scope>IDENTIFICATION</scope>
    <source>
        <tissue evidence="3">Whole body</tissue>
    </source>
</reference>
<dbReference type="RefSeq" id="XP_024877029.1">
    <property type="nucleotide sequence ID" value="XM_025021261.1"/>
</dbReference>
<dbReference type="InterPro" id="IPR039353">
    <property type="entry name" value="TF_Adf1"/>
</dbReference>
<dbReference type="PROSITE" id="PS51029">
    <property type="entry name" value="MADF"/>
    <property type="match status" value="1"/>
</dbReference>
<evidence type="ECO:0000259" key="1">
    <source>
        <dbReference type="PROSITE" id="PS51029"/>
    </source>
</evidence>
<dbReference type="GO" id="GO:0006357">
    <property type="term" value="P:regulation of transcription by RNA polymerase II"/>
    <property type="evidence" value="ECO:0007669"/>
    <property type="project" value="TreeGrafter"/>
</dbReference>
<sequence>MAGVEIPKKVHTCGMCETILEEEEIPSHECWANYPGIVCDENTLYLYPQCENGDIVCRSAIDGAELFVTKSHLPTSEELLTPSLGRNLEELIIAEVSARELLWNQKINIAKRDRRTVQQLWEQVADATNGECSVDEVKKKWKHLRDRYMKIISLEKLPSGSGSKLSRRKWQYYDMLSFLRDTFLEKETVSNMPSCDENLNNDDVEIHVDGEVNDAVDASKELKRKRKNTDCEQDVMKQIAVALQTPRPAMPLPTLVLDEIDNFTSMVASQLRELSQVRRRNIMLKIHQLLHTELLLNDVNNNV</sequence>
<evidence type="ECO:0000313" key="2">
    <source>
        <dbReference type="Proteomes" id="UP000504618"/>
    </source>
</evidence>
<evidence type="ECO:0000313" key="3">
    <source>
        <dbReference type="RefSeq" id="XP_024877029.1"/>
    </source>
</evidence>
<protein>
    <submittedName>
        <fullName evidence="3">Uncharacterized protein LOC112457930 isoform X1</fullName>
    </submittedName>
</protein>
<dbReference type="GO" id="GO:0005667">
    <property type="term" value="C:transcription regulator complex"/>
    <property type="evidence" value="ECO:0007669"/>
    <property type="project" value="TreeGrafter"/>
</dbReference>
<proteinExistence type="predicted"/>
<gene>
    <name evidence="3" type="primary">LOC112457930</name>
</gene>
<dbReference type="PANTHER" id="PTHR12243:SF67">
    <property type="entry name" value="COREPRESSOR OF PANGOLIN, ISOFORM A-RELATED"/>
    <property type="match status" value="1"/>
</dbReference>
<dbReference type="GeneID" id="112457930"/>
<dbReference type="SMART" id="SM00595">
    <property type="entry name" value="MADF"/>
    <property type="match status" value="1"/>
</dbReference>
<accession>A0A6J1Q4B7</accession>
<keyword evidence="2" id="KW-1185">Reference proteome</keyword>
<dbReference type="Pfam" id="PF10545">
    <property type="entry name" value="MADF_DNA_bdg"/>
    <property type="match status" value="1"/>
</dbReference>
<dbReference type="AlphaFoldDB" id="A0A6J1Q4B7"/>
<dbReference type="InterPro" id="IPR006578">
    <property type="entry name" value="MADF-dom"/>
</dbReference>
<dbReference type="PANTHER" id="PTHR12243">
    <property type="entry name" value="MADF DOMAIN TRANSCRIPTION FACTOR"/>
    <property type="match status" value="1"/>
</dbReference>
<dbReference type="Proteomes" id="UP000504618">
    <property type="component" value="Unplaced"/>
</dbReference>